<dbReference type="GeneID" id="23867698"/>
<feature type="compositionally biased region" description="Basic and acidic residues" evidence="1">
    <location>
        <begin position="233"/>
        <end position="245"/>
    </location>
</feature>
<dbReference type="KEGG" id="tbg:TbgDal_XI6810"/>
<protein>
    <submittedName>
        <fullName evidence="2">Uncharacterized protein</fullName>
    </submittedName>
</protein>
<proteinExistence type="predicted"/>
<dbReference type="RefSeq" id="XP_011779827.1">
    <property type="nucleotide sequence ID" value="XM_011781525.1"/>
</dbReference>
<dbReference type="Proteomes" id="UP000002316">
    <property type="component" value="Chromosome 11"/>
</dbReference>
<feature type="region of interest" description="Disordered" evidence="1">
    <location>
        <begin position="215"/>
        <end position="247"/>
    </location>
</feature>
<organism evidence="2 3">
    <name type="scientific">Trypanosoma brucei gambiense (strain MHOM/CI/86/DAL972)</name>
    <dbReference type="NCBI Taxonomy" id="679716"/>
    <lineage>
        <taxon>Eukaryota</taxon>
        <taxon>Discoba</taxon>
        <taxon>Euglenozoa</taxon>
        <taxon>Kinetoplastea</taxon>
        <taxon>Metakinetoplastina</taxon>
        <taxon>Trypanosomatida</taxon>
        <taxon>Trypanosomatidae</taxon>
        <taxon>Trypanosoma</taxon>
    </lineage>
</organism>
<feature type="compositionally biased region" description="Acidic residues" evidence="1">
    <location>
        <begin position="665"/>
        <end position="693"/>
    </location>
</feature>
<accession>D0A7B2</accession>
<feature type="region of interest" description="Disordered" evidence="1">
    <location>
        <begin position="1654"/>
        <end position="1677"/>
    </location>
</feature>
<dbReference type="Gene3D" id="2.60.40.10">
    <property type="entry name" value="Immunoglobulins"/>
    <property type="match status" value="1"/>
</dbReference>
<reference evidence="3" key="1">
    <citation type="journal article" date="2010" name="PLoS Negl. Trop. Dis.">
        <title>The genome sequence of Trypanosoma brucei gambiense, causative agent of chronic human african trypanosomiasis.</title>
        <authorList>
            <person name="Jackson A.P."/>
            <person name="Sanders M."/>
            <person name="Berry A."/>
            <person name="McQuillan J."/>
            <person name="Aslett M.A."/>
            <person name="Quail M.A."/>
            <person name="Chukualim B."/>
            <person name="Capewell P."/>
            <person name="MacLeod A."/>
            <person name="Melville S.E."/>
            <person name="Gibson W."/>
            <person name="Barry J.D."/>
            <person name="Berriman M."/>
            <person name="Hertz-Fowler C."/>
        </authorList>
    </citation>
    <scope>NUCLEOTIDE SEQUENCE [LARGE SCALE GENOMIC DNA]</scope>
    <source>
        <strain evidence="3">MHOM/CI/86/DAL972</strain>
    </source>
</reference>
<dbReference type="Pfam" id="PF14874">
    <property type="entry name" value="PapD-like"/>
    <property type="match status" value="1"/>
</dbReference>
<feature type="region of interest" description="Disordered" evidence="1">
    <location>
        <begin position="655"/>
        <end position="730"/>
    </location>
</feature>
<evidence type="ECO:0000313" key="3">
    <source>
        <dbReference type="Proteomes" id="UP000002316"/>
    </source>
</evidence>
<evidence type="ECO:0000313" key="2">
    <source>
        <dbReference type="EMBL" id="CBH17563.1"/>
    </source>
</evidence>
<feature type="compositionally biased region" description="Polar residues" evidence="1">
    <location>
        <begin position="387"/>
        <end position="396"/>
    </location>
</feature>
<dbReference type="VEuPathDB" id="TriTrypDB:Tbg972.11.6810"/>
<dbReference type="EMBL" id="FN554974">
    <property type="protein sequence ID" value="CBH17563.1"/>
    <property type="molecule type" value="Genomic_DNA"/>
</dbReference>
<gene>
    <name evidence="2" type="ORF">TbgDal_XI6810</name>
</gene>
<evidence type="ECO:0000256" key="1">
    <source>
        <dbReference type="SAM" id="MobiDB-lite"/>
    </source>
</evidence>
<feature type="region of interest" description="Disordered" evidence="1">
    <location>
        <begin position="366"/>
        <end position="396"/>
    </location>
</feature>
<dbReference type="OrthoDB" id="273506at2759"/>
<feature type="compositionally biased region" description="Basic and acidic residues" evidence="1">
    <location>
        <begin position="694"/>
        <end position="710"/>
    </location>
</feature>
<name>D0A7B2_TRYB9</name>
<feature type="compositionally biased region" description="Basic residues" evidence="1">
    <location>
        <begin position="711"/>
        <end position="720"/>
    </location>
</feature>
<sequence>MPSVPAANTSAPVASAPVDPELQAEALKRFNPLVFAISVETPKNVCVPRLNEAIMRDPVFAKCLYVLDTATASAATIASSSKQRNTPADRRKQNAENVKSVDALLYDDYVRFAVEREVKRRAELKAREAERDAIAALYIEDGLSKEEAIAAAEQEMEEAEAADGASSDEGNHHESLFVFLRTCPHSIEEVLTLKAAGVCLHAVISISSRVPLSGSVGDDAPLQPSHSAKGRARRDTRQLSKHGKDNAANQAKLPLAAELRNYIMQTKQPDPCLKNICIHSFQVPTEVVGGAVPVTVVPTAAPADGGVEPPVTYKLKDSESAVFGELIDAIMRLEDQFNSYCEWKRSRVEANVPTYIALKYPRPTATAAQPVEKDRRRPSTSRKKLSAPQTSHSSTAEMIPLFDDIPKSMEDVTAHREVYKAMFGKQRVGTIDWKAFRAACLKQVEFTSTMMSPELLSPFIPLTKREELAMLRNKEEAASFVRYMFSAVTHGAHAAFQNRLRSYKIPVNTRTTSKTTFETQTTSVSSMETLPTNVGFNIFEEVASTEGLESDVREVIVNTLQKSFSVDAERAKQLVSEVVAVGVVTSAKQSDIRQFLRANRSASWRSSRLKIGEYNLEIFYRGDRTCRTESCVYAFRGGTTFSEYVDLRAHCSTEELYYHPPPPDSDAEESSDEEEQEEEEEEEEEEEDEDDGAEDHGHSSATERSKLDKPRKGKRSKDRKKSVEEEEVPSVDVVDIAETALRRRCVYEDIMHRISGDKNESKVHQELLVSGQGACCVSQEVQWMFTEDGCAIEVRRTVANTRHVDCCVSDPGGLLFGFLTEDAQPLEEVPAVIPCGLRCYFIIVDVVQFFFEVVADNSDAVSQMKYDLAVKAAKDDAKAHRDMLESIKPPKNSKEKVFVPPLSTLEEEFISRVPVPVIRGRRPPAAMTTLLLKNGTAGTFSVGGKYLRFSVVQGVLHTTIANLVVDIWDTDKVRTVKVNYIEAIEVLADGCAVVYCPELVGYRLSLDVFGNYVTMDSGGTLVRVEVSGKRTVVMPSGEIVDLGMYKVASTVDVPTGKQVLVRQDGLQVTLWPNGRLDRLLHSAGFSCTRDGEKFVWHIAGFPDICVTPSESKVGFTYDHVEAVMDIIGHTLRVLHHRSGSEALLDWKSHRLHVKPMPGGDSYTIDCAFGGLVGHSKDTEYCVSTLGRCGESREDVFKLPEIISETFLQFFNETLPESDMETPRWMAEQNIPCPLGEMLVRRKSPLARTTTSSYRSYAENEIDKLVPSGVGRTKDVLRAVVWRNSEDCINDSVLFFGNLWLSKLLTHRLKAYIDLAYLRPLACAALGDKTIKERVLFLQPPKEESTARGADTPFPRSISDFLLIPCLHCSFFQKEERERDVLHVAASQPDVPFRMSTVAELLCRERLALCEEKVWEETIRTLPPSEASTLAHCDDTGPLEQLRDHSVCEPESQRSSLCRGDVKTHKGRFNYWASSGIIVAAENGVPDARGINGCSAASSARSGEVAAYSEAAKQLEVHADDNHPTEGADSIRPNGVPFMHTRLIKEMPPQERISVPTLSVTPTVLDFGLVEPGYRYVLPLILTNTSTYPCRHRITFCPSFKKMIHVNYRHQFLAPGLTIRADVELLGTQPPGPMRASLCVAFETGSVDVEVRAETAEPREEVEEEEEDKLPQKPPEVPKLPVVLLGPSRINTFIPASTHRLPLHHTVE</sequence>
<dbReference type="InterPro" id="IPR013783">
    <property type="entry name" value="Ig-like_fold"/>
</dbReference>